<accession>A0A6A3GDK9</accession>
<dbReference type="EMBL" id="QXFV01009176">
    <property type="protein sequence ID" value="KAE8955432.1"/>
    <property type="molecule type" value="Genomic_DNA"/>
</dbReference>
<keyword evidence="5" id="KW-1185">Reference proteome</keyword>
<evidence type="ECO:0000313" key="1">
    <source>
        <dbReference type="EMBL" id="KAE8955432.1"/>
    </source>
</evidence>
<organism evidence="1 4">
    <name type="scientific">Phytophthora rubi</name>
    <dbReference type="NCBI Taxonomy" id="129364"/>
    <lineage>
        <taxon>Eukaryota</taxon>
        <taxon>Sar</taxon>
        <taxon>Stramenopiles</taxon>
        <taxon>Oomycota</taxon>
        <taxon>Peronosporomycetes</taxon>
        <taxon>Peronosporales</taxon>
        <taxon>Peronosporaceae</taxon>
        <taxon>Phytophthora</taxon>
    </lineage>
</organism>
<proteinExistence type="predicted"/>
<dbReference type="EMBL" id="QXFU01006857">
    <property type="protein sequence ID" value="KAE8959874.1"/>
    <property type="molecule type" value="Genomic_DNA"/>
</dbReference>
<protein>
    <submittedName>
        <fullName evidence="1">Uncharacterized protein</fullName>
    </submittedName>
</protein>
<gene>
    <name evidence="1" type="ORF">PR001_g32110</name>
    <name evidence="2" type="ORF">PR002_g30396</name>
    <name evidence="3" type="ORF">PR003_g33555</name>
</gene>
<evidence type="ECO:0000313" key="5">
    <source>
        <dbReference type="Proteomes" id="UP000434957"/>
    </source>
</evidence>
<evidence type="ECO:0000313" key="4">
    <source>
        <dbReference type="Proteomes" id="UP000429607"/>
    </source>
</evidence>
<sequence>MKASSLSITFSQSTAANVCSLSSVHFHSQLKTPAKLKAVVSAGCLWSNLKIHFTYPQ</sequence>
<dbReference type="Proteomes" id="UP000435112">
    <property type="component" value="Unassembled WGS sequence"/>
</dbReference>
<evidence type="ECO:0000313" key="3">
    <source>
        <dbReference type="EMBL" id="KAE9262390.1"/>
    </source>
</evidence>
<evidence type="ECO:0000313" key="6">
    <source>
        <dbReference type="Proteomes" id="UP000435112"/>
    </source>
</evidence>
<dbReference type="Proteomes" id="UP000434957">
    <property type="component" value="Unassembled WGS sequence"/>
</dbReference>
<comment type="caution">
    <text evidence="1">The sequence shown here is derived from an EMBL/GenBank/DDBJ whole genome shotgun (WGS) entry which is preliminary data.</text>
</comment>
<dbReference type="EMBL" id="QXFT01009656">
    <property type="protein sequence ID" value="KAE9262390.1"/>
    <property type="molecule type" value="Genomic_DNA"/>
</dbReference>
<dbReference type="AlphaFoldDB" id="A0A6A3GDK9"/>
<dbReference type="Proteomes" id="UP000429607">
    <property type="component" value="Unassembled WGS sequence"/>
</dbReference>
<name>A0A6A3GDK9_9STRA</name>
<reference evidence="4 6" key="1">
    <citation type="submission" date="2018-09" db="EMBL/GenBank/DDBJ databases">
        <title>Genomic investigation of the strawberry pathogen Phytophthora fragariae indicates pathogenicity is determined by transcriptional variation in three key races.</title>
        <authorList>
            <person name="Adams T.M."/>
            <person name="Armitage A.D."/>
            <person name="Sobczyk M.K."/>
            <person name="Bates H.J."/>
            <person name="Dunwell J.M."/>
            <person name="Nellist C.F."/>
            <person name="Harrison R.J."/>
        </authorList>
    </citation>
    <scope>NUCLEOTIDE SEQUENCE [LARGE SCALE GENOMIC DNA]</scope>
    <source>
        <strain evidence="1 4">SCRP249</strain>
        <strain evidence="2 6">SCRP324</strain>
        <strain evidence="3 5">SCRP333</strain>
    </source>
</reference>
<evidence type="ECO:0000313" key="2">
    <source>
        <dbReference type="EMBL" id="KAE8959874.1"/>
    </source>
</evidence>